<dbReference type="InterPro" id="IPR036388">
    <property type="entry name" value="WH-like_DNA-bd_sf"/>
</dbReference>
<dbReference type="GO" id="GO:0003700">
    <property type="term" value="F:DNA-binding transcription factor activity"/>
    <property type="evidence" value="ECO:0007669"/>
    <property type="project" value="InterPro"/>
</dbReference>
<feature type="domain" description="HTH deoR-type" evidence="3">
    <location>
        <begin position="3"/>
        <end position="62"/>
    </location>
</feature>
<dbReference type="EMBL" id="UINC01059296">
    <property type="protein sequence ID" value="SVB82551.1"/>
    <property type="molecule type" value="Genomic_DNA"/>
</dbReference>
<organism evidence="4">
    <name type="scientific">marine metagenome</name>
    <dbReference type="NCBI Taxonomy" id="408172"/>
    <lineage>
        <taxon>unclassified sequences</taxon>
        <taxon>metagenomes</taxon>
        <taxon>ecological metagenomes</taxon>
    </lineage>
</organism>
<dbReference type="InterPro" id="IPR057727">
    <property type="entry name" value="WCX_dom"/>
</dbReference>
<keyword evidence="1" id="KW-0805">Transcription regulation</keyword>
<proteinExistence type="predicted"/>
<dbReference type="PANTHER" id="PTHR34580">
    <property type="match status" value="1"/>
</dbReference>
<name>A0A382H7Z5_9ZZZZ</name>
<protein>
    <recommendedName>
        <fullName evidence="3">HTH deoR-type domain-containing protein</fullName>
    </recommendedName>
</protein>
<dbReference type="InterPro" id="IPR001034">
    <property type="entry name" value="DeoR_HTH"/>
</dbReference>
<dbReference type="PROSITE" id="PS52050">
    <property type="entry name" value="WYL"/>
    <property type="match status" value="1"/>
</dbReference>
<sequence length="323" mass="37802">MDRVERLYKIDQLLNERRAVAMHILEEELSISKSTVKRDLEYMRDRLNAPIIWDRVLRGYVFDHSQPGAQRYSLPGLWFNDQEIFALLTMYQLLSNLGNGLLTPHINPLLARLTMLLDSQEESADEIRKRIRILHMASRTERPESFEIVASATIKRKRLQFVYRARYNDRGREREVSPQRLVHYRDNWYLDGWCHLSKGLRTFSIDRISEVKILERKSRDVSEKALHRELAGGYGIFSGKADKRAKLRFSPRQARWVASENWHPKQSGQFEKGGYYLLELPYSNDTELVMDILKYGSGVEVISPSTLRNTVKRQLKAAVAQYS</sequence>
<dbReference type="AlphaFoldDB" id="A0A382H7Z5"/>
<gene>
    <name evidence="4" type="ORF">METZ01_LOCUS235405</name>
</gene>
<evidence type="ECO:0000313" key="4">
    <source>
        <dbReference type="EMBL" id="SVB82551.1"/>
    </source>
</evidence>
<evidence type="ECO:0000256" key="2">
    <source>
        <dbReference type="ARBA" id="ARBA00023163"/>
    </source>
</evidence>
<dbReference type="Gene3D" id="1.10.10.10">
    <property type="entry name" value="Winged helix-like DNA-binding domain superfamily/Winged helix DNA-binding domain"/>
    <property type="match status" value="1"/>
</dbReference>
<dbReference type="Pfam" id="PF13280">
    <property type="entry name" value="WYL"/>
    <property type="match status" value="1"/>
</dbReference>
<reference evidence="4" key="1">
    <citation type="submission" date="2018-05" db="EMBL/GenBank/DDBJ databases">
        <authorList>
            <person name="Lanie J.A."/>
            <person name="Ng W.-L."/>
            <person name="Kazmierczak K.M."/>
            <person name="Andrzejewski T.M."/>
            <person name="Davidsen T.M."/>
            <person name="Wayne K.J."/>
            <person name="Tettelin H."/>
            <person name="Glass J.I."/>
            <person name="Rusch D."/>
            <person name="Podicherti R."/>
            <person name="Tsui H.-C.T."/>
            <person name="Winkler M.E."/>
        </authorList>
    </citation>
    <scope>NUCLEOTIDE SEQUENCE</scope>
</reference>
<accession>A0A382H7Z5</accession>
<keyword evidence="2" id="KW-0804">Transcription</keyword>
<dbReference type="PANTHER" id="PTHR34580:SF3">
    <property type="entry name" value="PROTEIN PAFB"/>
    <property type="match status" value="1"/>
</dbReference>
<dbReference type="Pfam" id="PF25583">
    <property type="entry name" value="WCX"/>
    <property type="match status" value="1"/>
</dbReference>
<evidence type="ECO:0000256" key="1">
    <source>
        <dbReference type="ARBA" id="ARBA00023015"/>
    </source>
</evidence>
<dbReference type="InterPro" id="IPR026881">
    <property type="entry name" value="WYL_dom"/>
</dbReference>
<dbReference type="InterPro" id="IPR051534">
    <property type="entry name" value="CBASS_pafABC_assoc_protein"/>
</dbReference>
<dbReference type="PROSITE" id="PS51000">
    <property type="entry name" value="HTH_DEOR_2"/>
    <property type="match status" value="1"/>
</dbReference>
<evidence type="ECO:0000259" key="3">
    <source>
        <dbReference type="PROSITE" id="PS51000"/>
    </source>
</evidence>